<feature type="domain" description="Immunity MXAN-0049 protein" evidence="1">
    <location>
        <begin position="63"/>
        <end position="188"/>
    </location>
</feature>
<reference evidence="2 3" key="1">
    <citation type="submission" date="2022-11" db="EMBL/GenBank/DDBJ databases">
        <title>Minimal conservation of predation-associated metabolite biosynthetic gene clusters underscores biosynthetic potential of Myxococcota including descriptions for ten novel species: Archangium lansinium sp. nov., Myxococcus landrumus sp. nov., Nannocystis bai.</title>
        <authorList>
            <person name="Ahearne A."/>
            <person name="Stevens C."/>
            <person name="Phillips K."/>
        </authorList>
    </citation>
    <scope>NUCLEOTIDE SEQUENCE [LARGE SCALE GENOMIC DNA]</scope>
    <source>
        <strain evidence="2 3">MIWBW</strain>
    </source>
</reference>
<accession>A0ABT4A776</accession>
<dbReference type="Proteomes" id="UP001207654">
    <property type="component" value="Unassembled WGS sequence"/>
</dbReference>
<comment type="caution">
    <text evidence="2">The sequence shown here is derived from an EMBL/GenBank/DDBJ whole genome shotgun (WGS) entry which is preliminary data.</text>
</comment>
<dbReference type="InterPro" id="IPR012433">
    <property type="entry name" value="Imm11"/>
</dbReference>
<evidence type="ECO:0000313" key="3">
    <source>
        <dbReference type="Proteomes" id="UP001207654"/>
    </source>
</evidence>
<name>A0ABT4A776_9BACT</name>
<dbReference type="EMBL" id="JAPNKA010000001">
    <property type="protein sequence ID" value="MCY1077508.1"/>
    <property type="molecule type" value="Genomic_DNA"/>
</dbReference>
<evidence type="ECO:0000313" key="2">
    <source>
        <dbReference type="EMBL" id="MCY1077508.1"/>
    </source>
</evidence>
<evidence type="ECO:0000259" key="1">
    <source>
        <dbReference type="Pfam" id="PF07791"/>
    </source>
</evidence>
<sequence length="188" mass="21204">MSQRFFELYDDVYVPGRWHLDNPTDRQGREVDDPWVFRSGEPVRIEGRLKVPIEHAGRALDFSLAGLSVPVVHVRAANIFTELAPDDVQLLPVDIEGQPDQYLILVATRLIPCIDERASRIRLWTHEDGLPHKVGQYASVRDMRIDPSRVGGARVFRARGWSGPLLISGDLKEALERAGITGVKFEEV</sequence>
<proteinExistence type="predicted"/>
<dbReference type="RefSeq" id="WP_267536335.1">
    <property type="nucleotide sequence ID" value="NZ_JAPNKA010000001.1"/>
</dbReference>
<keyword evidence="3" id="KW-1185">Reference proteome</keyword>
<organism evidence="2 3">
    <name type="scientific">Archangium lansingense</name>
    <dbReference type="NCBI Taxonomy" id="2995310"/>
    <lineage>
        <taxon>Bacteria</taxon>
        <taxon>Pseudomonadati</taxon>
        <taxon>Myxococcota</taxon>
        <taxon>Myxococcia</taxon>
        <taxon>Myxococcales</taxon>
        <taxon>Cystobacterineae</taxon>
        <taxon>Archangiaceae</taxon>
        <taxon>Archangium</taxon>
    </lineage>
</organism>
<protein>
    <recommendedName>
        <fullName evidence="1">Immunity MXAN-0049 protein domain-containing protein</fullName>
    </recommendedName>
</protein>
<dbReference type="Pfam" id="PF07791">
    <property type="entry name" value="Imm11"/>
    <property type="match status" value="1"/>
</dbReference>
<gene>
    <name evidence="2" type="ORF">OV287_23850</name>
</gene>